<keyword evidence="6 18" id="KW-0732">Signal</keyword>
<dbReference type="NCBIfam" id="TIGR00917">
    <property type="entry name" value="2A060601"/>
    <property type="match status" value="1"/>
</dbReference>
<evidence type="ECO:0000313" key="20">
    <source>
        <dbReference type="EMBL" id="JAS11633.1"/>
    </source>
</evidence>
<keyword evidence="9" id="KW-0443">Lipid metabolism</keyword>
<evidence type="ECO:0000256" key="2">
    <source>
        <dbReference type="ARBA" id="ARBA00005585"/>
    </source>
</evidence>
<dbReference type="PROSITE" id="PS50156">
    <property type="entry name" value="SSD"/>
    <property type="match status" value="1"/>
</dbReference>
<comment type="subcellular location">
    <subcellularLocation>
        <location evidence="1">Endomembrane system</location>
        <topology evidence="1">Multi-pass membrane protein</topology>
    </subcellularLocation>
</comment>
<evidence type="ECO:0000256" key="15">
    <source>
        <dbReference type="ARBA" id="ARBA00034049"/>
    </source>
</evidence>
<dbReference type="PANTHER" id="PTHR45727">
    <property type="entry name" value="NPC INTRACELLULAR CHOLESTEROL TRANSPORTER 1"/>
    <property type="match status" value="1"/>
</dbReference>
<feature type="domain" description="SSD" evidence="19">
    <location>
        <begin position="666"/>
        <end position="831"/>
    </location>
</feature>
<keyword evidence="5 17" id="KW-0812">Transmembrane</keyword>
<comment type="catalytic activity">
    <reaction evidence="15">
        <text>cholesterol(in) = cholesterol(out)</text>
        <dbReference type="Rhea" id="RHEA:39747"/>
        <dbReference type="ChEBI" id="CHEBI:16113"/>
    </reaction>
</comment>
<feature type="transmembrane region" description="Helical" evidence="17">
    <location>
        <begin position="773"/>
        <end position="795"/>
    </location>
</feature>
<evidence type="ECO:0000256" key="10">
    <source>
        <dbReference type="ARBA" id="ARBA00023136"/>
    </source>
</evidence>
<dbReference type="FunFam" id="1.20.1640.10:FF:000010">
    <property type="entry name" value="NPC intracellular cholesterol transporter 1"/>
    <property type="match status" value="1"/>
</dbReference>
<dbReference type="GO" id="GO:0015485">
    <property type="term" value="F:cholesterol binding"/>
    <property type="evidence" value="ECO:0007669"/>
    <property type="project" value="TreeGrafter"/>
</dbReference>
<dbReference type="GO" id="GO:0042632">
    <property type="term" value="P:cholesterol homeostasis"/>
    <property type="evidence" value="ECO:0007669"/>
    <property type="project" value="TreeGrafter"/>
</dbReference>
<feature type="transmembrane region" description="Helical" evidence="17">
    <location>
        <begin position="1179"/>
        <end position="1198"/>
    </location>
</feature>
<comment type="similarity">
    <text evidence="2">Belongs to the patched family.</text>
</comment>
<evidence type="ECO:0000256" key="9">
    <source>
        <dbReference type="ARBA" id="ARBA00023098"/>
    </source>
</evidence>
<keyword evidence="11" id="KW-1015">Disulfide bond</keyword>
<dbReference type="SUPFAM" id="SSF82866">
    <property type="entry name" value="Multidrug efflux transporter AcrB transmembrane domain"/>
    <property type="match status" value="2"/>
</dbReference>
<gene>
    <name evidence="20" type="ORF">g.33618</name>
</gene>
<dbReference type="InterPro" id="IPR004765">
    <property type="entry name" value="NPC1-like"/>
</dbReference>
<evidence type="ECO:0000256" key="18">
    <source>
        <dbReference type="SAM" id="SignalP"/>
    </source>
</evidence>
<feature type="transmembrane region" description="Helical" evidence="17">
    <location>
        <begin position="1281"/>
        <end position="1304"/>
    </location>
</feature>
<name>A0A1B6CDV5_9HEMI</name>
<feature type="transmembrane region" description="Helical" evidence="17">
    <location>
        <begin position="881"/>
        <end position="900"/>
    </location>
</feature>
<feature type="transmembrane region" description="Helical" evidence="17">
    <location>
        <begin position="700"/>
        <end position="724"/>
    </location>
</feature>
<accession>A0A1B6CDV5</accession>
<keyword evidence="13" id="KW-0325">Glycoprotein</keyword>
<dbReference type="InterPro" id="IPR053958">
    <property type="entry name" value="HMGCR/SNAP/NPC1-like_SSD"/>
</dbReference>
<keyword evidence="10 17" id="KW-0472">Membrane</keyword>
<feature type="transmembrane region" description="Helical" evidence="17">
    <location>
        <begin position="392"/>
        <end position="412"/>
    </location>
</feature>
<keyword evidence="4" id="KW-0153">Cholesterol metabolism</keyword>
<feature type="transmembrane region" description="Helical" evidence="17">
    <location>
        <begin position="1155"/>
        <end position="1172"/>
    </location>
</feature>
<evidence type="ECO:0000256" key="6">
    <source>
        <dbReference type="ARBA" id="ARBA00022729"/>
    </source>
</evidence>
<feature type="transmembrane region" description="Helical" evidence="17">
    <location>
        <begin position="1204"/>
        <end position="1229"/>
    </location>
</feature>
<dbReference type="Pfam" id="PF12349">
    <property type="entry name" value="Sterol-sensing"/>
    <property type="match status" value="1"/>
</dbReference>
<dbReference type="Pfam" id="PF22314">
    <property type="entry name" value="NPC1_MLD"/>
    <property type="match status" value="1"/>
</dbReference>
<feature type="transmembrane region" description="Helical" evidence="17">
    <location>
        <begin position="262"/>
        <end position="286"/>
    </location>
</feature>
<dbReference type="GO" id="GO:0005886">
    <property type="term" value="C:plasma membrane"/>
    <property type="evidence" value="ECO:0007669"/>
    <property type="project" value="TreeGrafter"/>
</dbReference>
<dbReference type="GO" id="GO:0005319">
    <property type="term" value="F:lipid transporter activity"/>
    <property type="evidence" value="ECO:0007669"/>
    <property type="project" value="InterPro"/>
</dbReference>
<feature type="transmembrane region" description="Helical" evidence="17">
    <location>
        <begin position="667"/>
        <end position="688"/>
    </location>
</feature>
<feature type="transmembrane region" description="Helical" evidence="17">
    <location>
        <begin position="1250"/>
        <end position="1269"/>
    </location>
</feature>
<dbReference type="GO" id="GO:0030299">
    <property type="term" value="P:intestinal cholesterol absorption"/>
    <property type="evidence" value="ECO:0007669"/>
    <property type="project" value="TreeGrafter"/>
</dbReference>
<dbReference type="Gene3D" id="1.20.1640.10">
    <property type="entry name" value="Multidrug efflux transporter AcrB transmembrane domain"/>
    <property type="match status" value="2"/>
</dbReference>
<dbReference type="InterPro" id="IPR032190">
    <property type="entry name" value="NPC1_N"/>
</dbReference>
<evidence type="ECO:0000256" key="4">
    <source>
        <dbReference type="ARBA" id="ARBA00022548"/>
    </source>
</evidence>
<evidence type="ECO:0000256" key="12">
    <source>
        <dbReference type="ARBA" id="ARBA00023166"/>
    </source>
</evidence>
<keyword evidence="3" id="KW-0813">Transport</keyword>
<protein>
    <recommendedName>
        <fullName evidence="19">SSD domain-containing protein</fullName>
    </recommendedName>
</protein>
<keyword evidence="14" id="KW-0753">Steroid metabolism</keyword>
<keyword evidence="12" id="KW-1207">Sterol metabolism</keyword>
<proteinExistence type="inferred from homology"/>
<evidence type="ECO:0000256" key="16">
    <source>
        <dbReference type="SAM" id="MobiDB-lite"/>
    </source>
</evidence>
<evidence type="ECO:0000256" key="3">
    <source>
        <dbReference type="ARBA" id="ARBA00022448"/>
    </source>
</evidence>
<dbReference type="Pfam" id="PF16414">
    <property type="entry name" value="NPC1_N"/>
    <property type="match status" value="1"/>
</dbReference>
<feature type="transmembrane region" description="Helical" evidence="17">
    <location>
        <begin position="807"/>
        <end position="831"/>
    </location>
</feature>
<evidence type="ECO:0000256" key="8">
    <source>
        <dbReference type="ARBA" id="ARBA00023055"/>
    </source>
</evidence>
<reference evidence="20" key="1">
    <citation type="submission" date="2015-12" db="EMBL/GenBank/DDBJ databases">
        <title>De novo transcriptome assembly of four potential Pierce s Disease insect vectors from Arizona vineyards.</title>
        <authorList>
            <person name="Tassone E.E."/>
        </authorList>
    </citation>
    <scope>NUCLEOTIDE SEQUENCE</scope>
</reference>
<keyword evidence="8" id="KW-0445">Lipid transport</keyword>
<dbReference type="FunFam" id="1.20.1640.10:FF:000008">
    <property type="entry name" value="NPC intracellular cholesterol transporter 1"/>
    <property type="match status" value="1"/>
</dbReference>
<dbReference type="GO" id="GO:0012505">
    <property type="term" value="C:endomembrane system"/>
    <property type="evidence" value="ECO:0007669"/>
    <property type="project" value="UniProtKB-SubCell"/>
</dbReference>
<evidence type="ECO:0000256" key="14">
    <source>
        <dbReference type="ARBA" id="ARBA00023221"/>
    </source>
</evidence>
<evidence type="ECO:0000259" key="19">
    <source>
        <dbReference type="PROSITE" id="PS50156"/>
    </source>
</evidence>
<feature type="signal peptide" evidence="18">
    <location>
        <begin position="1"/>
        <end position="15"/>
    </location>
</feature>
<evidence type="ECO:0000256" key="13">
    <source>
        <dbReference type="ARBA" id="ARBA00023180"/>
    </source>
</evidence>
<dbReference type="GO" id="GO:0008203">
    <property type="term" value="P:cholesterol metabolic process"/>
    <property type="evidence" value="ECO:0007669"/>
    <property type="project" value="UniProtKB-KW"/>
</dbReference>
<dbReference type="InterPro" id="IPR000731">
    <property type="entry name" value="SSD"/>
</dbReference>
<feature type="transmembrane region" description="Helical" evidence="17">
    <location>
        <begin position="920"/>
        <end position="937"/>
    </location>
</feature>
<dbReference type="EMBL" id="GEDC01025665">
    <property type="protein sequence ID" value="JAS11633.1"/>
    <property type="molecule type" value="Transcribed_RNA"/>
</dbReference>
<feature type="compositionally biased region" description="Polar residues" evidence="16">
    <location>
        <begin position="324"/>
        <end position="342"/>
    </location>
</feature>
<dbReference type="InterPro" id="IPR053956">
    <property type="entry name" value="NPC1_MLD"/>
</dbReference>
<sequence>MIPVIFFLFVSQILAAQYQCVWYGTCSLSIRGKRYCPYSGPAKELKDNVALSTLNSLCPHLVNKQGPTLTCCDSDQIEALFTQTQILFEIVKRCKNCASNVINHFCDLTCAADQSRFMSITQTEVSDTNVKYIAGVDVHITEKYVSDTYKSCSGVFNPSTGVHAITLLCGPWGIAKCSPKRLFEFMGDAQANQNGPFNIYYKFQKESSVGTFIPLNSHTVPCHLQLTNMTPYCSCLDCEARCPIPQELPANPIPVTILGLDLLAIIMLFLFLLGVTGLLIFPICYIKTCGRMARLVKRPSIEGNRHKHTIGRRLAGMNLSHTSLDNDESSPLQSNHSSVASNSEEEMNEPDRGTPSSVEITPARLEKLGARMDQFLESFFFKIGLLSATSPWITLCLGSLFVFICTGGIHFLHLTTNPVKLWASPTSESRLQRQYFNQQFEPFYRTEQVIIHAVGLKKFKYNTSSAGLLEFGPVFNKSFLLAILDLQTQIESLGKDENKTLRHICVAPLSSPFRGDVKDKDCVVQSIWGYYQNDIETFNAVSTDNDGHTITYLDNFLSCSRNYYSPSCLALYGGPVDPAIALGGFLQPGESLSKNAPYYKATAVILTFLISNFYNETKLQPAMEWEKKFVTFMKNWTKNSKPEFMDVAFTSERSIEDELDRESKSDVITIIISYVIMFAYIALSLGRVRKCTTLLIDSKITLGIGGVVLVLASVASSIGFFGYIGVPATLIIMEVIPFLVLAVGVDNIFILVQSHQHIPRLKNESHQNHIARTLGKVGPSMLLTSVSELCCFFLGGLSDMPAVKAFALYAAMALFFDFIFQVTCFISLLTLDTSRQGANRLDVVCCVHTSKKDEQLHEGLLHGAIKSIYVPKIMNKWSRPIVVIVFFGWFCLSISVLPHIEVGLDQELSMAGDSHVLKYFKFLNEFLSIGAPVYFVVTEGLPLSDTRVQNIICGGQGCNSDSLTSQIYLASNQPERTYIARPSSSWLDDYFDWLSTPNCCLQFASNNSFCPHDIDADCYICELQINNNTNRPNEHTFGKYVSYFLQDNPSLDACAKAGHAAYSQAVVLKTDEQNLSTVGANYFMTFHTILKTSKDYYSALYEARKIAANMTNMINNNLMILKIKTEKPIKVFPYSVFYVFFEQYLTMWPDTLKNLGLSLLAIFLATFFLMGLDIIASFIVVITIIMIVVDIGGLMYFWNVTLNAVSLVNLVMAIGISVEFCSHIVHSFAMSCKETRILRASDALIKMGTSVLSGITLTKFGGIIVLGFARSQIFKVFYFRMYLGIVVFGALHGLIFLPVLLSYIGSPVNHQKLKNLANVELRGGVNGNGNSSPNERRIEDSFVKRVSPE</sequence>
<feature type="chain" id="PRO_5012881790" description="SSD domain-containing protein" evidence="18">
    <location>
        <begin position="16"/>
        <end position="1349"/>
    </location>
</feature>
<evidence type="ECO:0000256" key="5">
    <source>
        <dbReference type="ARBA" id="ARBA00022692"/>
    </source>
</evidence>
<dbReference type="GO" id="GO:0030301">
    <property type="term" value="P:cholesterol transport"/>
    <property type="evidence" value="ECO:0007669"/>
    <property type="project" value="UniProtKB-ARBA"/>
</dbReference>
<dbReference type="PANTHER" id="PTHR45727:SF2">
    <property type="entry name" value="NPC INTRACELLULAR CHOLESTEROL TRANSPORTER 1"/>
    <property type="match status" value="1"/>
</dbReference>
<evidence type="ECO:0000256" key="7">
    <source>
        <dbReference type="ARBA" id="ARBA00022989"/>
    </source>
</evidence>
<evidence type="ECO:0000256" key="1">
    <source>
        <dbReference type="ARBA" id="ARBA00004127"/>
    </source>
</evidence>
<feature type="transmembrane region" description="Helical" evidence="17">
    <location>
        <begin position="730"/>
        <end position="752"/>
    </location>
</feature>
<evidence type="ECO:0000256" key="11">
    <source>
        <dbReference type="ARBA" id="ARBA00023157"/>
    </source>
</evidence>
<organism evidence="20">
    <name type="scientific">Clastoptera arizonana</name>
    <name type="common">Arizona spittle bug</name>
    <dbReference type="NCBI Taxonomy" id="38151"/>
    <lineage>
        <taxon>Eukaryota</taxon>
        <taxon>Metazoa</taxon>
        <taxon>Ecdysozoa</taxon>
        <taxon>Arthropoda</taxon>
        <taxon>Hexapoda</taxon>
        <taxon>Insecta</taxon>
        <taxon>Pterygota</taxon>
        <taxon>Neoptera</taxon>
        <taxon>Paraneoptera</taxon>
        <taxon>Hemiptera</taxon>
        <taxon>Auchenorrhyncha</taxon>
        <taxon>Cercopoidea</taxon>
        <taxon>Clastopteridae</taxon>
        <taxon>Clastoptera</taxon>
    </lineage>
</organism>
<feature type="region of interest" description="Disordered" evidence="16">
    <location>
        <begin position="324"/>
        <end position="358"/>
    </location>
</feature>
<evidence type="ECO:0000256" key="17">
    <source>
        <dbReference type="SAM" id="Phobius"/>
    </source>
</evidence>
<keyword evidence="7 17" id="KW-1133">Transmembrane helix</keyword>